<keyword evidence="10" id="KW-1185">Reference proteome</keyword>
<dbReference type="EMBL" id="CP095043">
    <property type="protein sequence ID" value="UOQ61469.1"/>
    <property type="molecule type" value="Genomic_DNA"/>
</dbReference>
<evidence type="ECO:0000313" key="10">
    <source>
        <dbReference type="Proteomes" id="UP000831775"/>
    </source>
</evidence>
<dbReference type="SUPFAM" id="SSF161098">
    <property type="entry name" value="MetI-like"/>
    <property type="match status" value="1"/>
</dbReference>
<dbReference type="InterPro" id="IPR000515">
    <property type="entry name" value="MetI-like"/>
</dbReference>
<keyword evidence="4 7" id="KW-0812">Transmembrane</keyword>
<keyword evidence="5 7" id="KW-1133">Transmembrane helix</keyword>
<dbReference type="CDD" id="cd06261">
    <property type="entry name" value="TM_PBP2"/>
    <property type="match status" value="1"/>
</dbReference>
<dbReference type="InterPro" id="IPR035906">
    <property type="entry name" value="MetI-like_sf"/>
</dbReference>
<evidence type="ECO:0000256" key="7">
    <source>
        <dbReference type="RuleBase" id="RU363032"/>
    </source>
</evidence>
<dbReference type="RefSeq" id="WP_244687952.1">
    <property type="nucleotide sequence ID" value="NZ_CP095043.1"/>
</dbReference>
<evidence type="ECO:0000259" key="8">
    <source>
        <dbReference type="PROSITE" id="PS50928"/>
    </source>
</evidence>
<dbReference type="Gene3D" id="1.10.3720.10">
    <property type="entry name" value="MetI-like"/>
    <property type="match status" value="1"/>
</dbReference>
<evidence type="ECO:0000256" key="2">
    <source>
        <dbReference type="ARBA" id="ARBA00022448"/>
    </source>
</evidence>
<organism evidence="9 10">
    <name type="scientific">Leucobacter rhizosphaerae</name>
    <dbReference type="NCBI Taxonomy" id="2932245"/>
    <lineage>
        <taxon>Bacteria</taxon>
        <taxon>Bacillati</taxon>
        <taxon>Actinomycetota</taxon>
        <taxon>Actinomycetes</taxon>
        <taxon>Micrococcales</taxon>
        <taxon>Microbacteriaceae</taxon>
        <taxon>Leucobacter</taxon>
    </lineage>
</organism>
<feature type="transmembrane region" description="Helical" evidence="7">
    <location>
        <begin position="281"/>
        <end position="307"/>
    </location>
</feature>
<name>A0ABY4FZF6_9MICO</name>
<evidence type="ECO:0000256" key="6">
    <source>
        <dbReference type="ARBA" id="ARBA00023136"/>
    </source>
</evidence>
<dbReference type="Proteomes" id="UP000831775">
    <property type="component" value="Chromosome"/>
</dbReference>
<feature type="transmembrane region" description="Helical" evidence="7">
    <location>
        <begin position="235"/>
        <end position="261"/>
    </location>
</feature>
<evidence type="ECO:0000256" key="5">
    <source>
        <dbReference type="ARBA" id="ARBA00022989"/>
    </source>
</evidence>
<feature type="domain" description="ABC transmembrane type-1" evidence="8">
    <location>
        <begin position="95"/>
        <end position="304"/>
    </location>
</feature>
<feature type="transmembrane region" description="Helical" evidence="7">
    <location>
        <begin position="177"/>
        <end position="197"/>
    </location>
</feature>
<dbReference type="PANTHER" id="PTHR43163:SF6">
    <property type="entry name" value="DIPEPTIDE TRANSPORT SYSTEM PERMEASE PROTEIN DPPB-RELATED"/>
    <property type="match status" value="1"/>
</dbReference>
<dbReference type="PROSITE" id="PS50928">
    <property type="entry name" value="ABC_TM1"/>
    <property type="match status" value="1"/>
</dbReference>
<keyword evidence="2 7" id="KW-0813">Transport</keyword>
<reference evidence="9 10" key="1">
    <citation type="submission" date="2022-04" db="EMBL/GenBank/DDBJ databases">
        <title>Leucobacter sp. isolated from rhizosphere of onion.</title>
        <authorList>
            <person name="Won M."/>
            <person name="Lee C.-M."/>
            <person name="Woen H.-Y."/>
            <person name="Kwon S.-W."/>
        </authorList>
    </citation>
    <scope>NUCLEOTIDE SEQUENCE [LARGE SCALE GENOMIC DNA]</scope>
    <source>
        <strain evidence="9 10">H25R-14</strain>
    </source>
</reference>
<feature type="transmembrane region" description="Helical" evidence="7">
    <location>
        <begin position="9"/>
        <end position="29"/>
    </location>
</feature>
<keyword evidence="6 7" id="KW-0472">Membrane</keyword>
<comment type="similarity">
    <text evidence="7">Belongs to the binding-protein-dependent transport system permease family.</text>
</comment>
<comment type="subcellular location">
    <subcellularLocation>
        <location evidence="1 7">Cell membrane</location>
        <topology evidence="1 7">Multi-pass membrane protein</topology>
    </subcellularLocation>
</comment>
<feature type="transmembrane region" description="Helical" evidence="7">
    <location>
        <begin position="132"/>
        <end position="157"/>
    </location>
</feature>
<gene>
    <name evidence="9" type="ORF">MUN76_05735</name>
</gene>
<dbReference type="Pfam" id="PF00528">
    <property type="entry name" value="BPD_transp_1"/>
    <property type="match status" value="1"/>
</dbReference>
<evidence type="ECO:0000256" key="4">
    <source>
        <dbReference type="ARBA" id="ARBA00022692"/>
    </source>
</evidence>
<accession>A0ABY4FZF6</accession>
<evidence type="ECO:0000313" key="9">
    <source>
        <dbReference type="EMBL" id="UOQ61469.1"/>
    </source>
</evidence>
<dbReference type="PANTHER" id="PTHR43163">
    <property type="entry name" value="DIPEPTIDE TRANSPORT SYSTEM PERMEASE PROTEIN DPPB-RELATED"/>
    <property type="match status" value="1"/>
</dbReference>
<dbReference type="InterPro" id="IPR045621">
    <property type="entry name" value="BPD_transp_1_N"/>
</dbReference>
<keyword evidence="3" id="KW-1003">Cell membrane</keyword>
<proteinExistence type="inferred from homology"/>
<feature type="transmembrane region" description="Helical" evidence="7">
    <location>
        <begin position="99"/>
        <end position="120"/>
    </location>
</feature>
<dbReference type="Pfam" id="PF19300">
    <property type="entry name" value="BPD_transp_1_N"/>
    <property type="match status" value="1"/>
</dbReference>
<sequence>MLRFILRRLLSLIPVLFVVSVVIFSLIHLTPGDPARRILGEKASDEAVAALHASMGLDAPVVIQYLNWVGGVFTGNLGNSYFLNKTVVEAIGDNAVPTIQLAIIAMLVAVLLAVPFGTIAARYRDGAIDRSVTAFTLIGMTVPSFVLALAMMLIFGLSLRWLPISGYINPFEDLGEGLRTLLMPGIALGAITAALIARTTRASVLDVLNADYIDAARSRGVTEKRLLFAHTIKNASLPVLTIVGLSLGSLVTGAAVTETIFNIPGLGQLLINAISRRDYPVIQGVILFITLIYLLTNLLIDLLYGIVDPRVRVGKAR</sequence>
<evidence type="ECO:0000256" key="3">
    <source>
        <dbReference type="ARBA" id="ARBA00022475"/>
    </source>
</evidence>
<evidence type="ECO:0000256" key="1">
    <source>
        <dbReference type="ARBA" id="ARBA00004651"/>
    </source>
</evidence>
<protein>
    <submittedName>
        <fullName evidence="9">ABC transporter permease</fullName>
    </submittedName>
</protein>